<name>A0A0J9X867_GEOCN</name>
<proteinExistence type="predicted"/>
<dbReference type="EMBL" id="CCBN010000005">
    <property type="protein sequence ID" value="CDO53430.1"/>
    <property type="molecule type" value="Genomic_DNA"/>
</dbReference>
<comment type="caution">
    <text evidence="1">The sequence shown here is derived from an EMBL/GenBank/DDBJ whole genome shotgun (WGS) entry which is preliminary data.</text>
</comment>
<keyword evidence="2" id="KW-1185">Reference proteome</keyword>
<sequence>MDKTIDEIFSQLLSVNETESTKEVSRLMVTLNYLLPGILQQALDLVELHKVVRKDSVLRKGAGRDSNDLLLEGVFTRHEATFTHDKRAVWTVQPFTKEKRGTYKPTPLQGTSFGYVVDLDLWHCSCQEFAKSKYTSSDFSNDTNSQLSNLELINHSRSGWGGTIHFGTSPETFRVPVCVHIVAVFVFSRGWRLFDWMEQSKGGTVSPGDSAKEELLFVGQFINKQVSSVDEWLVLSSL</sequence>
<reference evidence="1" key="1">
    <citation type="submission" date="2014-03" db="EMBL/GenBank/DDBJ databases">
        <authorList>
            <person name="Casaregola S."/>
        </authorList>
    </citation>
    <scope>NUCLEOTIDE SEQUENCE [LARGE SCALE GENOMIC DNA]</scope>
    <source>
        <strain evidence="1">CLIB 918</strain>
    </source>
</reference>
<evidence type="ECO:0000313" key="2">
    <source>
        <dbReference type="Proteomes" id="UP000242525"/>
    </source>
</evidence>
<dbReference type="AlphaFoldDB" id="A0A0J9X867"/>
<evidence type="ECO:0000313" key="1">
    <source>
        <dbReference type="EMBL" id="CDO53430.1"/>
    </source>
</evidence>
<accession>A0A0J9X867</accession>
<evidence type="ECO:0008006" key="3">
    <source>
        <dbReference type="Google" id="ProtNLM"/>
    </source>
</evidence>
<gene>
    <name evidence="1" type="ORF">BN980_GECA05s01660g</name>
</gene>
<organism evidence="1 2">
    <name type="scientific">Geotrichum candidum</name>
    <name type="common">Oospora lactis</name>
    <name type="synonym">Dipodascus geotrichum</name>
    <dbReference type="NCBI Taxonomy" id="1173061"/>
    <lineage>
        <taxon>Eukaryota</taxon>
        <taxon>Fungi</taxon>
        <taxon>Dikarya</taxon>
        <taxon>Ascomycota</taxon>
        <taxon>Saccharomycotina</taxon>
        <taxon>Dipodascomycetes</taxon>
        <taxon>Dipodascales</taxon>
        <taxon>Dipodascaceae</taxon>
        <taxon>Geotrichum</taxon>
    </lineage>
</organism>
<protein>
    <recommendedName>
        <fullName evidence="3">SWIM-type domain-containing protein</fullName>
    </recommendedName>
</protein>
<dbReference type="Proteomes" id="UP000242525">
    <property type="component" value="Unassembled WGS sequence"/>
</dbReference>